<dbReference type="Gene3D" id="2.40.50.100">
    <property type="match status" value="2"/>
</dbReference>
<dbReference type="Pfam" id="PF25944">
    <property type="entry name" value="Beta-barrel_RND"/>
    <property type="match status" value="1"/>
</dbReference>
<evidence type="ECO:0000313" key="14">
    <source>
        <dbReference type="EMBL" id="OYR21033.1"/>
    </source>
</evidence>
<organism evidence="14 15">
    <name type="scientific">Brucella thiophenivorans</name>
    <dbReference type="NCBI Taxonomy" id="571255"/>
    <lineage>
        <taxon>Bacteria</taxon>
        <taxon>Pseudomonadati</taxon>
        <taxon>Pseudomonadota</taxon>
        <taxon>Alphaproteobacteria</taxon>
        <taxon>Hyphomicrobiales</taxon>
        <taxon>Brucellaceae</taxon>
        <taxon>Brucella/Ochrobactrum group</taxon>
        <taxon>Brucella</taxon>
    </lineage>
</organism>
<dbReference type="AlphaFoldDB" id="A0A256G1T1"/>
<dbReference type="Gene3D" id="2.40.30.170">
    <property type="match status" value="1"/>
</dbReference>
<evidence type="ECO:0000313" key="15">
    <source>
        <dbReference type="Proteomes" id="UP000215590"/>
    </source>
</evidence>
<dbReference type="PANTHER" id="PTHR30469">
    <property type="entry name" value="MULTIDRUG RESISTANCE PROTEIN MDTA"/>
    <property type="match status" value="1"/>
</dbReference>
<keyword evidence="7" id="KW-0175">Coiled coil</keyword>
<dbReference type="InterPro" id="IPR058626">
    <property type="entry name" value="MdtA-like_b-barrel"/>
</dbReference>
<evidence type="ECO:0000256" key="2">
    <source>
        <dbReference type="ARBA" id="ARBA00009477"/>
    </source>
</evidence>
<evidence type="ECO:0000256" key="5">
    <source>
        <dbReference type="ARBA" id="ARBA00022519"/>
    </source>
</evidence>
<dbReference type="Pfam" id="PF25967">
    <property type="entry name" value="RND-MFP_C"/>
    <property type="match status" value="1"/>
</dbReference>
<feature type="domain" description="Multidrug resistance protein MdtA-like beta-barrel" evidence="12">
    <location>
        <begin position="241"/>
        <end position="315"/>
    </location>
</feature>
<feature type="region of interest" description="Disordered" evidence="8">
    <location>
        <begin position="386"/>
        <end position="405"/>
    </location>
</feature>
<keyword evidence="15" id="KW-1185">Reference proteome</keyword>
<dbReference type="InterPro" id="IPR058627">
    <property type="entry name" value="MdtA-like_C"/>
</dbReference>
<protein>
    <submittedName>
        <fullName evidence="14">Efflux transporter, RND family, MFP subunit</fullName>
    </submittedName>
</protein>
<dbReference type="Pfam" id="PF25876">
    <property type="entry name" value="HH_MFP_RND"/>
    <property type="match status" value="1"/>
</dbReference>
<dbReference type="Gene3D" id="6.20.50.140">
    <property type="match status" value="1"/>
</dbReference>
<evidence type="ECO:0000259" key="11">
    <source>
        <dbReference type="Pfam" id="PF25917"/>
    </source>
</evidence>
<keyword evidence="6 9" id="KW-0472">Membrane</keyword>
<reference evidence="14 15" key="1">
    <citation type="submission" date="2017-07" db="EMBL/GenBank/DDBJ databases">
        <title>Phylogenetic study on the rhizospheric bacterium Ochrobactrum sp. A44.</title>
        <authorList>
            <person name="Krzyzanowska D.M."/>
            <person name="Ossowicki A."/>
            <person name="Rajewska M."/>
            <person name="Maciag T."/>
            <person name="Kaczynski Z."/>
            <person name="Czerwicka M."/>
            <person name="Jafra S."/>
        </authorList>
    </citation>
    <scope>NUCLEOTIDE SEQUENCE [LARGE SCALE GENOMIC DNA]</scope>
    <source>
        <strain evidence="14 15">DSM 7216</strain>
    </source>
</reference>
<comment type="subcellular location">
    <subcellularLocation>
        <location evidence="1">Cell membrane</location>
    </subcellularLocation>
</comment>
<sequence length="405" mass="43709">MLKSNDSLATASKAKRSKRARSRLWVLVPLAVIMLGAGWYFLSTRDTGSQQSAYLAETVERGNIENSITAVGKLSALRSINVGAQVSGQLKTVKVEVGDQVKQNDLIAEIDPSPFEKKVEIASAQLDNLKAQLLNKQAQLTLKKSNAARQRTLLATRNASQSTIDQADADLAMADADVKALNAQIRQQEAQLSSDKVDLGYTKIYSPMVGTVVDQAAKEGETLNAVQSAPTVVTVADLQVMTVEAQVSEADISKLTPGMPVYFTLLGQPDKRFTGTLRQIKPTPQTDNNVVLYYALFDVPNPTGELMINMSAQVYFVIDQADNVLIVPTAALHTKREGSEKQQTTVQVVDQNGSVAERSVEVGVRNRVQAEIKSGLEQGDKVVVTSASDTAGSGQRGRRPGGMFF</sequence>
<evidence type="ECO:0000256" key="4">
    <source>
        <dbReference type="ARBA" id="ARBA00022475"/>
    </source>
</evidence>
<evidence type="ECO:0000259" key="12">
    <source>
        <dbReference type="Pfam" id="PF25944"/>
    </source>
</evidence>
<evidence type="ECO:0000256" key="1">
    <source>
        <dbReference type="ARBA" id="ARBA00004236"/>
    </source>
</evidence>
<dbReference type="SUPFAM" id="SSF111369">
    <property type="entry name" value="HlyD-like secretion proteins"/>
    <property type="match status" value="1"/>
</dbReference>
<dbReference type="GO" id="GO:1990281">
    <property type="term" value="C:efflux pump complex"/>
    <property type="evidence" value="ECO:0007669"/>
    <property type="project" value="TreeGrafter"/>
</dbReference>
<feature type="domain" description="Multidrug resistance protein MdtA-like barrel-sandwich hybrid" evidence="11">
    <location>
        <begin position="79"/>
        <end position="234"/>
    </location>
</feature>
<evidence type="ECO:0000259" key="13">
    <source>
        <dbReference type="Pfam" id="PF25967"/>
    </source>
</evidence>
<dbReference type="GO" id="GO:0015562">
    <property type="term" value="F:efflux transmembrane transporter activity"/>
    <property type="evidence" value="ECO:0007669"/>
    <property type="project" value="TreeGrafter"/>
</dbReference>
<comment type="similarity">
    <text evidence="2">Belongs to the membrane fusion protein (MFP) (TC 8.A.1) family.</text>
</comment>
<keyword evidence="5" id="KW-0997">Cell inner membrane</keyword>
<dbReference type="EMBL" id="NNRJ01000012">
    <property type="protein sequence ID" value="OYR21033.1"/>
    <property type="molecule type" value="Genomic_DNA"/>
</dbReference>
<dbReference type="OrthoDB" id="9791520at2"/>
<dbReference type="PANTHER" id="PTHR30469:SF33">
    <property type="entry name" value="SLR1207 PROTEIN"/>
    <property type="match status" value="1"/>
</dbReference>
<name>A0A256G1T1_9HYPH</name>
<keyword evidence="3" id="KW-0813">Transport</keyword>
<evidence type="ECO:0000256" key="8">
    <source>
        <dbReference type="SAM" id="MobiDB-lite"/>
    </source>
</evidence>
<evidence type="ECO:0000256" key="6">
    <source>
        <dbReference type="ARBA" id="ARBA00023136"/>
    </source>
</evidence>
<evidence type="ECO:0000256" key="3">
    <source>
        <dbReference type="ARBA" id="ARBA00022448"/>
    </source>
</evidence>
<feature type="domain" description="Multidrug resistance protein MdtA-like alpha-helical hairpin" evidence="10">
    <location>
        <begin position="125"/>
        <end position="202"/>
    </location>
</feature>
<dbReference type="Proteomes" id="UP000215590">
    <property type="component" value="Unassembled WGS sequence"/>
</dbReference>
<accession>A0A256G1T1</accession>
<dbReference type="Gene3D" id="1.10.287.470">
    <property type="entry name" value="Helix hairpin bin"/>
    <property type="match status" value="1"/>
</dbReference>
<dbReference type="InterPro" id="IPR058625">
    <property type="entry name" value="MdtA-like_BSH"/>
</dbReference>
<dbReference type="RefSeq" id="WP_094505433.1">
    <property type="nucleotide sequence ID" value="NZ_JBHEEK010000032.1"/>
</dbReference>
<keyword evidence="9" id="KW-1133">Transmembrane helix</keyword>
<gene>
    <name evidence="14" type="ORF">CEV31_0653</name>
</gene>
<evidence type="ECO:0000259" key="10">
    <source>
        <dbReference type="Pfam" id="PF25876"/>
    </source>
</evidence>
<dbReference type="NCBIfam" id="TIGR01730">
    <property type="entry name" value="RND_mfp"/>
    <property type="match status" value="1"/>
</dbReference>
<evidence type="ECO:0000256" key="7">
    <source>
        <dbReference type="SAM" id="Coils"/>
    </source>
</evidence>
<feature type="coiled-coil region" evidence="7">
    <location>
        <begin position="119"/>
        <end position="198"/>
    </location>
</feature>
<keyword evidence="4" id="KW-1003">Cell membrane</keyword>
<dbReference type="Pfam" id="PF25917">
    <property type="entry name" value="BSH_RND"/>
    <property type="match status" value="1"/>
</dbReference>
<dbReference type="InterPro" id="IPR006143">
    <property type="entry name" value="RND_pump_MFP"/>
</dbReference>
<dbReference type="InterPro" id="IPR058624">
    <property type="entry name" value="MdtA-like_HH"/>
</dbReference>
<feature type="domain" description="Multidrug resistance protein MdtA-like C-terminal permuted SH3" evidence="13">
    <location>
        <begin position="323"/>
        <end position="385"/>
    </location>
</feature>
<feature type="transmembrane region" description="Helical" evidence="9">
    <location>
        <begin position="24"/>
        <end position="42"/>
    </location>
</feature>
<proteinExistence type="inferred from homology"/>
<comment type="caution">
    <text evidence="14">The sequence shown here is derived from an EMBL/GenBank/DDBJ whole genome shotgun (WGS) entry which is preliminary data.</text>
</comment>
<keyword evidence="9" id="KW-0812">Transmembrane</keyword>
<evidence type="ECO:0000256" key="9">
    <source>
        <dbReference type="SAM" id="Phobius"/>
    </source>
</evidence>